<dbReference type="RefSeq" id="WP_376888745.1">
    <property type="nucleotide sequence ID" value="NZ_JBHUHR010000046.1"/>
</dbReference>
<name>A0ABW4VSH0_9BACT</name>
<proteinExistence type="predicted"/>
<sequence length="199" mass="22868">MRRFLLFVIFVFYCQFSFSQRGIGNYIHHVEMGTLHGTDEQGSRVNFSLQSFHGAQIDSHHQIGFFVGYDTYPEFNLMPVGFGWRYTFEPERKYSFYTNLDLGYGSAWFQGKEIVNRMQSWNEGGFMLSPALGLRKRSKTGNHAYTAAIGFKKQYAYSYVGQLSAGGMPPVDGIRPGFDSLFEESLIFNNLFIRLGMIF</sequence>
<reference evidence="2" key="1">
    <citation type="journal article" date="2019" name="Int. J. Syst. Evol. Microbiol.">
        <title>The Global Catalogue of Microorganisms (GCM) 10K type strain sequencing project: providing services to taxonomists for standard genome sequencing and annotation.</title>
        <authorList>
            <consortium name="The Broad Institute Genomics Platform"/>
            <consortium name="The Broad Institute Genome Sequencing Center for Infectious Disease"/>
            <person name="Wu L."/>
            <person name="Ma J."/>
        </authorList>
    </citation>
    <scope>NUCLEOTIDE SEQUENCE [LARGE SCALE GENOMIC DNA]</scope>
    <source>
        <strain evidence="2">CGMCC 1.15180</strain>
    </source>
</reference>
<evidence type="ECO:0000313" key="2">
    <source>
        <dbReference type="Proteomes" id="UP001597361"/>
    </source>
</evidence>
<comment type="caution">
    <text evidence="1">The sequence shown here is derived from an EMBL/GenBank/DDBJ whole genome shotgun (WGS) entry which is preliminary data.</text>
</comment>
<evidence type="ECO:0000313" key="1">
    <source>
        <dbReference type="EMBL" id="MFD2037116.1"/>
    </source>
</evidence>
<keyword evidence="2" id="KW-1185">Reference proteome</keyword>
<organism evidence="1 2">
    <name type="scientific">Belliella marina</name>
    <dbReference type="NCBI Taxonomy" id="1644146"/>
    <lineage>
        <taxon>Bacteria</taxon>
        <taxon>Pseudomonadati</taxon>
        <taxon>Bacteroidota</taxon>
        <taxon>Cytophagia</taxon>
        <taxon>Cytophagales</taxon>
        <taxon>Cyclobacteriaceae</taxon>
        <taxon>Belliella</taxon>
    </lineage>
</organism>
<gene>
    <name evidence="1" type="ORF">ACFSKL_20120</name>
</gene>
<dbReference type="EMBL" id="JBHUHR010000046">
    <property type="protein sequence ID" value="MFD2037116.1"/>
    <property type="molecule type" value="Genomic_DNA"/>
</dbReference>
<dbReference type="Proteomes" id="UP001597361">
    <property type="component" value="Unassembled WGS sequence"/>
</dbReference>
<evidence type="ECO:0008006" key="3">
    <source>
        <dbReference type="Google" id="ProtNLM"/>
    </source>
</evidence>
<accession>A0ABW4VSH0</accession>
<protein>
    <recommendedName>
        <fullName evidence="3">Outer membrane protein beta-barrel domain-containing protein</fullName>
    </recommendedName>
</protein>